<accession>A0A4Q9HSE6</accession>
<dbReference type="Proteomes" id="UP000292452">
    <property type="component" value="Unassembled WGS sequence"/>
</dbReference>
<feature type="transmembrane region" description="Helical" evidence="2">
    <location>
        <begin position="238"/>
        <end position="263"/>
    </location>
</feature>
<keyword evidence="2" id="KW-0812">Transmembrane</keyword>
<evidence type="ECO:0000256" key="2">
    <source>
        <dbReference type="SAM" id="Phobius"/>
    </source>
</evidence>
<evidence type="ECO:0008006" key="5">
    <source>
        <dbReference type="Google" id="ProtNLM"/>
    </source>
</evidence>
<proteinExistence type="predicted"/>
<dbReference type="PANTHER" id="PTHR38454">
    <property type="entry name" value="INTEGRAL MEMBRANE PROTEIN-RELATED"/>
    <property type="match status" value="1"/>
</dbReference>
<dbReference type="AlphaFoldDB" id="A0A4Q9HSE6"/>
<dbReference type="Pfam" id="PF09586">
    <property type="entry name" value="YfhO"/>
    <property type="match status" value="1"/>
</dbReference>
<feature type="transmembrane region" description="Helical" evidence="2">
    <location>
        <begin position="357"/>
        <end position="377"/>
    </location>
</feature>
<feature type="transmembrane region" description="Helical" evidence="2">
    <location>
        <begin position="206"/>
        <end position="226"/>
    </location>
</feature>
<evidence type="ECO:0000313" key="4">
    <source>
        <dbReference type="Proteomes" id="UP000292452"/>
    </source>
</evidence>
<feature type="transmembrane region" description="Helical" evidence="2">
    <location>
        <begin position="83"/>
        <end position="103"/>
    </location>
</feature>
<name>A0A4Q9HSE6_STRKA</name>
<comment type="caution">
    <text evidence="3">The sequence shown here is derived from an EMBL/GenBank/DDBJ whole genome shotgun (WGS) entry which is preliminary data.</text>
</comment>
<feature type="transmembrane region" description="Helical" evidence="2">
    <location>
        <begin position="298"/>
        <end position="317"/>
    </location>
</feature>
<keyword evidence="4" id="KW-1185">Reference proteome</keyword>
<feature type="transmembrane region" description="Helical" evidence="2">
    <location>
        <begin position="115"/>
        <end position="137"/>
    </location>
</feature>
<feature type="transmembrane region" description="Helical" evidence="2">
    <location>
        <begin position="386"/>
        <end position="404"/>
    </location>
</feature>
<gene>
    <name evidence="3" type="ORF">EYS09_19945</name>
</gene>
<dbReference type="InterPro" id="IPR018580">
    <property type="entry name" value="Uncharacterised_YfhO"/>
</dbReference>
<dbReference type="PANTHER" id="PTHR38454:SF1">
    <property type="entry name" value="INTEGRAL MEMBRANE PROTEIN"/>
    <property type="match status" value="1"/>
</dbReference>
<feature type="transmembrane region" description="Helical" evidence="2">
    <location>
        <begin position="329"/>
        <end position="351"/>
    </location>
</feature>
<feature type="transmembrane region" description="Helical" evidence="2">
    <location>
        <begin position="821"/>
        <end position="844"/>
    </location>
</feature>
<sequence length="858" mass="89506">MSRENAATVRPTIRRLAAPGLAALLSMGAYCLALTVHGSYPFGPRSRAVNDLGNQFVPFHARLWDLLHGNTSGDLFFNWNSGYGVPFLADFLTYLMNPFSWLVGLFPRDRVDLPVFLVTLLSIGLGSALMTVFLGRLHPGSGLLRALLSVGYGLCAWVLNDGYADPMWMWGLAALPMTGIAADWCLHRRRWVAGTLLVALAWAGNFYTAAMATLAMALVLGLRLLLATGVPVRDRLRSLARALSMAAAGILLAAPALTVTFLASQASQPPLEAVYRGRPPLLYQLAQLLPGGRGGESVPHIFIGVLGLLLVAAFPFVRAVPRRARIGWYALMAGIAGSLVWEPAILLWHGFALPNGSPYRASFVLSAILVMIAWLALAHRPRPRELAAGAALVALLTVVCHNQSSIATATWVLVPGGGALVFAALVALHRHRAPSGLRTAATTVLTCTVVLGSAYTALSVTAVRDKIPWFRPKTTLSERALAAQDGLTARADWPRSRTDPGPHEFADNDPLLIGGEGGSYYSSYVPAGTARTLRALGAGWYMRGRHTLSFEDPVGRAIMGVSSYLTPVPHGRGRYVTHRSPAAPLLTVRGALPRGDRGESVFARQERVLGAGVYEVPALTPTAGAVPRHGRDGWTLPAAPKPAARSIRPAAGPDGAGTTFTARCTPGSTAVWSAPWFYGQVSGLGGSSTGIGHRDATANPVRTLGTVPADGTVSVRFSGRGPQRIPEHAIGCVSPDKLAAAVAALRAGAPAKLTTSGHGLTAELAPGGGGNAVLAVPAVPGWSCSVDGGPARDPDAFAGLLAVPLDPGAARLVCAYTPPGLAAGLAASGAAGLAVAAVGTATAVRRRRAVAHTTSLKS</sequence>
<protein>
    <recommendedName>
        <fullName evidence="5">YfhO family protein</fullName>
    </recommendedName>
</protein>
<reference evidence="3 4" key="1">
    <citation type="submission" date="2019-02" db="EMBL/GenBank/DDBJ databases">
        <title>Draft Genome Sequence of Streptomyces sp. AM-2504, identified by 16S rRNA comparative analysis as a Streptomyces Kasugaensis strain.</title>
        <authorList>
            <person name="Napolioni V."/>
            <person name="Giuliodori A.M."/>
            <person name="Spurio R."/>
            <person name="Fabbretti A."/>
        </authorList>
    </citation>
    <scope>NUCLEOTIDE SEQUENCE [LARGE SCALE GENOMIC DNA]</scope>
    <source>
        <strain evidence="3 4">AM-2504</strain>
    </source>
</reference>
<feature type="transmembrane region" description="Helical" evidence="2">
    <location>
        <begin position="440"/>
        <end position="458"/>
    </location>
</feature>
<keyword evidence="2" id="KW-1133">Transmembrane helix</keyword>
<evidence type="ECO:0000256" key="1">
    <source>
        <dbReference type="SAM" id="MobiDB-lite"/>
    </source>
</evidence>
<evidence type="ECO:0000313" key="3">
    <source>
        <dbReference type="EMBL" id="TBO57963.1"/>
    </source>
</evidence>
<organism evidence="3 4">
    <name type="scientific">Streptomyces kasugaensis</name>
    <dbReference type="NCBI Taxonomy" id="1946"/>
    <lineage>
        <taxon>Bacteria</taxon>
        <taxon>Bacillati</taxon>
        <taxon>Actinomycetota</taxon>
        <taxon>Actinomycetes</taxon>
        <taxon>Kitasatosporales</taxon>
        <taxon>Streptomycetaceae</taxon>
        <taxon>Streptomyces</taxon>
    </lineage>
</organism>
<keyword evidence="2" id="KW-0472">Membrane</keyword>
<feature type="transmembrane region" description="Helical" evidence="2">
    <location>
        <begin position="410"/>
        <end position="428"/>
    </location>
</feature>
<dbReference type="EMBL" id="SIXH01000176">
    <property type="protein sequence ID" value="TBO57963.1"/>
    <property type="molecule type" value="Genomic_DNA"/>
</dbReference>
<feature type="region of interest" description="Disordered" evidence="1">
    <location>
        <begin position="624"/>
        <end position="653"/>
    </location>
</feature>